<dbReference type="Gene3D" id="3.40.630.30">
    <property type="match status" value="1"/>
</dbReference>
<dbReference type="Pfam" id="PF00583">
    <property type="entry name" value="Acetyltransf_1"/>
    <property type="match status" value="1"/>
</dbReference>
<comment type="catalytic activity">
    <reaction evidence="6">
        <text>glycyl-tRNA(Gly) + acetyl-CoA = N-acetylglycyl-tRNA(Gly) + CoA + H(+)</text>
        <dbReference type="Rhea" id="RHEA:81867"/>
        <dbReference type="Rhea" id="RHEA-COMP:9683"/>
        <dbReference type="Rhea" id="RHEA-COMP:19766"/>
        <dbReference type="ChEBI" id="CHEBI:15378"/>
        <dbReference type="ChEBI" id="CHEBI:57287"/>
        <dbReference type="ChEBI" id="CHEBI:57288"/>
        <dbReference type="ChEBI" id="CHEBI:78522"/>
        <dbReference type="ChEBI" id="CHEBI:232036"/>
    </reaction>
</comment>
<dbReference type="AlphaFoldDB" id="A0A423G4N6"/>
<keyword evidence="4" id="KW-0808">Transferase</keyword>
<dbReference type="CDD" id="cd04301">
    <property type="entry name" value="NAT_SF"/>
    <property type="match status" value="1"/>
</dbReference>
<dbReference type="PROSITE" id="PS51186">
    <property type="entry name" value="GNAT"/>
    <property type="match status" value="1"/>
</dbReference>
<organism evidence="8 9">
    <name type="scientific">Pseudomonas brassicacearum</name>
    <dbReference type="NCBI Taxonomy" id="930166"/>
    <lineage>
        <taxon>Bacteria</taxon>
        <taxon>Pseudomonadati</taxon>
        <taxon>Pseudomonadota</taxon>
        <taxon>Gammaproteobacteria</taxon>
        <taxon>Pseudomonadales</taxon>
        <taxon>Pseudomonadaceae</taxon>
        <taxon>Pseudomonas</taxon>
    </lineage>
</organism>
<sequence>MQVGVDYFIEKLHSEHQTSRFSMGPDADLRPLKSFIQRNALDFQTSNVAVTYAAIVPPDPNDPQARKRVIAYVTLTCSEIDLDGAYPLEDCEAANRYQSISALKVARLATHSSYAGHQIGKTLMEFAIALAVHQVAQFVGCRFLVTDSKANSVAFYQNKLGFTLLDTEENRNREHPVMFLDLNKLDLNAPADAEGEPEGNAQEAEPA</sequence>
<evidence type="ECO:0000256" key="5">
    <source>
        <dbReference type="ARBA" id="ARBA00023315"/>
    </source>
</evidence>
<dbReference type="SUPFAM" id="SSF55729">
    <property type="entry name" value="Acyl-CoA N-acyltransferases (Nat)"/>
    <property type="match status" value="1"/>
</dbReference>
<dbReference type="RefSeq" id="WP_123579369.1">
    <property type="nucleotide sequence ID" value="NZ_MOBC01000009.1"/>
</dbReference>
<dbReference type="EMBL" id="MOBC01000009">
    <property type="protein sequence ID" value="ROM80523.1"/>
    <property type="molecule type" value="Genomic_DNA"/>
</dbReference>
<evidence type="ECO:0000256" key="6">
    <source>
        <dbReference type="ARBA" id="ARBA00049880"/>
    </source>
</evidence>
<evidence type="ECO:0000313" key="8">
    <source>
        <dbReference type="EMBL" id="ROM80523.1"/>
    </source>
</evidence>
<comment type="similarity">
    <text evidence="1">Belongs to the acetyltransferase family. GNAT subfamily.</text>
</comment>
<dbReference type="GO" id="GO:0016747">
    <property type="term" value="F:acyltransferase activity, transferring groups other than amino-acyl groups"/>
    <property type="evidence" value="ECO:0007669"/>
    <property type="project" value="InterPro"/>
</dbReference>
<name>A0A423G4N6_9PSED</name>
<keyword evidence="2" id="KW-0678">Repressor</keyword>
<protein>
    <recommendedName>
        <fullName evidence="7">N-acetyltransferase domain-containing protein</fullName>
    </recommendedName>
</protein>
<accession>A0A423G4N6</accession>
<evidence type="ECO:0000256" key="4">
    <source>
        <dbReference type="ARBA" id="ARBA00022679"/>
    </source>
</evidence>
<evidence type="ECO:0000256" key="2">
    <source>
        <dbReference type="ARBA" id="ARBA00022491"/>
    </source>
</evidence>
<evidence type="ECO:0000313" key="9">
    <source>
        <dbReference type="Proteomes" id="UP000284049"/>
    </source>
</evidence>
<evidence type="ECO:0000256" key="1">
    <source>
        <dbReference type="ARBA" id="ARBA00009342"/>
    </source>
</evidence>
<feature type="domain" description="N-acetyltransferase" evidence="7">
    <location>
        <begin position="105"/>
        <end position="183"/>
    </location>
</feature>
<keyword evidence="5" id="KW-0012">Acyltransferase</keyword>
<evidence type="ECO:0000259" key="7">
    <source>
        <dbReference type="PROSITE" id="PS51186"/>
    </source>
</evidence>
<comment type="caution">
    <text evidence="8">The sequence shown here is derived from an EMBL/GenBank/DDBJ whole genome shotgun (WGS) entry which is preliminary data.</text>
</comment>
<dbReference type="InterPro" id="IPR016181">
    <property type="entry name" value="Acyl_CoA_acyltransferase"/>
</dbReference>
<proteinExistence type="inferred from homology"/>
<evidence type="ECO:0000256" key="3">
    <source>
        <dbReference type="ARBA" id="ARBA00022649"/>
    </source>
</evidence>
<reference evidence="8 9" key="1">
    <citation type="submission" date="2016-10" db="EMBL/GenBank/DDBJ databases">
        <title>Comparative genome analysis of multiple Pseudomonas spp. focuses on biocontrol and plant growth promoting traits.</title>
        <authorList>
            <person name="Tao X.-Y."/>
            <person name="Taylor C.G."/>
        </authorList>
    </citation>
    <scope>NUCLEOTIDE SEQUENCE [LARGE SCALE GENOMIC DNA]</scope>
    <source>
        <strain evidence="8 9">Wood3</strain>
    </source>
</reference>
<keyword evidence="3" id="KW-1277">Toxin-antitoxin system</keyword>
<dbReference type="PANTHER" id="PTHR36449">
    <property type="entry name" value="ACETYLTRANSFERASE-RELATED"/>
    <property type="match status" value="1"/>
</dbReference>
<dbReference type="Proteomes" id="UP000284049">
    <property type="component" value="Unassembled WGS sequence"/>
</dbReference>
<dbReference type="InterPro" id="IPR000182">
    <property type="entry name" value="GNAT_dom"/>
</dbReference>
<gene>
    <name evidence="8" type="ORF">BK652_17860</name>
</gene>
<dbReference type="PANTHER" id="PTHR36449:SF1">
    <property type="entry name" value="ACETYLTRANSFERASE"/>
    <property type="match status" value="1"/>
</dbReference>